<organism evidence="1 2">
    <name type="scientific">Streptomyces canarius</name>
    <dbReference type="NCBI Taxonomy" id="285453"/>
    <lineage>
        <taxon>Bacteria</taxon>
        <taxon>Bacillati</taxon>
        <taxon>Actinomycetota</taxon>
        <taxon>Actinomycetes</taxon>
        <taxon>Kitasatosporales</taxon>
        <taxon>Streptomycetaceae</taxon>
        <taxon>Streptomyces</taxon>
    </lineage>
</organism>
<comment type="caution">
    <text evidence="1">The sequence shown here is derived from an EMBL/GenBank/DDBJ whole genome shotgun (WGS) entry which is preliminary data.</text>
</comment>
<dbReference type="EMBL" id="BMVN01000025">
    <property type="protein sequence ID" value="GHA46896.1"/>
    <property type="molecule type" value="Genomic_DNA"/>
</dbReference>
<dbReference type="Proteomes" id="UP000653644">
    <property type="component" value="Unassembled WGS sequence"/>
</dbReference>
<sequence>MTQVSSARSPLRRTTALFMATALTLLFAVVLTLTSARHASALCLASGFSGTWRSSDDRLSRIDVWSGEDCRLYARAWSTCPNDATQDCSWGSRSKVLQATPDRNFRFFSYNWSNASEVLQLTLKDSAHLSVWDHVDYTSGRKDSFTVAMVKDR</sequence>
<protein>
    <submittedName>
        <fullName evidence="1">Uncharacterized protein</fullName>
    </submittedName>
</protein>
<keyword evidence="2" id="KW-1185">Reference proteome</keyword>
<evidence type="ECO:0000313" key="2">
    <source>
        <dbReference type="Proteomes" id="UP000653644"/>
    </source>
</evidence>
<gene>
    <name evidence="1" type="ORF">GCM10010345_59240</name>
</gene>
<proteinExistence type="predicted"/>
<name>A0ABQ3CYL0_9ACTN</name>
<dbReference type="RefSeq" id="WP_189891140.1">
    <property type="nucleotide sequence ID" value="NZ_BMVN01000025.1"/>
</dbReference>
<evidence type="ECO:0000313" key="1">
    <source>
        <dbReference type="EMBL" id="GHA46896.1"/>
    </source>
</evidence>
<reference evidence="2" key="1">
    <citation type="journal article" date="2019" name="Int. J. Syst. Evol. Microbiol.">
        <title>The Global Catalogue of Microorganisms (GCM) 10K type strain sequencing project: providing services to taxonomists for standard genome sequencing and annotation.</title>
        <authorList>
            <consortium name="The Broad Institute Genomics Platform"/>
            <consortium name="The Broad Institute Genome Sequencing Center for Infectious Disease"/>
            <person name="Wu L."/>
            <person name="Ma J."/>
        </authorList>
    </citation>
    <scope>NUCLEOTIDE SEQUENCE [LARGE SCALE GENOMIC DNA]</scope>
    <source>
        <strain evidence="2">JCM 4733</strain>
    </source>
</reference>
<accession>A0ABQ3CYL0</accession>